<dbReference type="Pfam" id="PF01928">
    <property type="entry name" value="CYTH"/>
    <property type="match status" value="1"/>
</dbReference>
<feature type="domain" description="CYTH" evidence="1">
    <location>
        <begin position="4"/>
        <end position="192"/>
    </location>
</feature>
<dbReference type="PROSITE" id="PS51707">
    <property type="entry name" value="CYTH"/>
    <property type="match status" value="1"/>
</dbReference>
<organism evidence="2 3">
    <name type="scientific">Salipaludibacillus agaradhaerens</name>
    <name type="common">Bacillus agaradhaerens</name>
    <dbReference type="NCBI Taxonomy" id="76935"/>
    <lineage>
        <taxon>Bacteria</taxon>
        <taxon>Bacillati</taxon>
        <taxon>Bacillota</taxon>
        <taxon>Bacilli</taxon>
        <taxon>Bacillales</taxon>
        <taxon>Bacillaceae</taxon>
    </lineage>
</organism>
<evidence type="ECO:0000313" key="3">
    <source>
        <dbReference type="Proteomes" id="UP001057753"/>
    </source>
</evidence>
<evidence type="ECO:0000313" key="2">
    <source>
        <dbReference type="EMBL" id="MCR6095794.1"/>
    </source>
</evidence>
<dbReference type="SMART" id="SM01118">
    <property type="entry name" value="CYTH"/>
    <property type="match status" value="1"/>
</dbReference>
<dbReference type="EMBL" id="JABXYM010000001">
    <property type="protein sequence ID" value="MCR6095794.1"/>
    <property type="molecule type" value="Genomic_DNA"/>
</dbReference>
<dbReference type="InterPro" id="IPR023577">
    <property type="entry name" value="CYTH_domain"/>
</dbReference>
<evidence type="ECO:0000259" key="1">
    <source>
        <dbReference type="PROSITE" id="PS51707"/>
    </source>
</evidence>
<accession>A0A9Q4FYJ1</accession>
<keyword evidence="3" id="KW-1185">Reference proteome</keyword>
<gene>
    <name evidence="2" type="ORF">HXA33_04490</name>
</gene>
<dbReference type="InterPro" id="IPR009195">
    <property type="entry name" value="Uncharacterised_YjbK"/>
</dbReference>
<reference evidence="2" key="1">
    <citation type="submission" date="2020-06" db="EMBL/GenBank/DDBJ databases">
        <title>Insight into the genomes of haloalkaliphilic bacilli from Kenyan soda lakes.</title>
        <authorList>
            <person name="Mwirichia R."/>
            <person name="Villamizar G.C."/>
            <person name="Poehlein A."/>
            <person name="Mugweru J."/>
            <person name="Kipnyargis A."/>
            <person name="Kiplimo D."/>
            <person name="Orwa P."/>
            <person name="Daniel R."/>
        </authorList>
    </citation>
    <scope>NUCLEOTIDE SEQUENCE</scope>
    <source>
        <strain evidence="2">B1096_S55</strain>
    </source>
</reference>
<comment type="caution">
    <text evidence="2">The sequence shown here is derived from an EMBL/GenBank/DDBJ whole genome shotgun (WGS) entry which is preliminary data.</text>
</comment>
<proteinExistence type="predicted"/>
<sequence>MTQEIEIEFKQLIDKNTYEAMLTYFQNKRHPIITQINHYFETKNFLLKDKKSALRVRYKEGDYILTLKQPHSSSLLETHQHLDEKSFKDFKNSGCLPEGAVKKQLSTLLNLQTVHFTYLGYLTTERSEVPIKEGLLVLDKSSYFNTTDYELEFECGDYDSGKLFFLNFLEKWQMSWNKPKNKIERFYEASPL</sequence>
<dbReference type="PIRSF" id="PIRSF012526">
    <property type="entry name" value="CYTH_UCP012526"/>
    <property type="match status" value="1"/>
</dbReference>
<dbReference type="Proteomes" id="UP001057753">
    <property type="component" value="Unassembled WGS sequence"/>
</dbReference>
<dbReference type="AlphaFoldDB" id="A0A9Q4FYJ1"/>
<dbReference type="CDD" id="cd07762">
    <property type="entry name" value="CYTH-like_Pase_1"/>
    <property type="match status" value="1"/>
</dbReference>
<dbReference type="SUPFAM" id="SSF55154">
    <property type="entry name" value="CYTH-like phosphatases"/>
    <property type="match status" value="1"/>
</dbReference>
<name>A0A9Q4FYJ1_SALAG</name>
<protein>
    <submittedName>
        <fullName evidence="2">CYTH domain-containing protein</fullName>
    </submittedName>
</protein>
<dbReference type="InterPro" id="IPR033469">
    <property type="entry name" value="CYTH-like_dom_sf"/>
</dbReference>
<dbReference type="RefSeq" id="WP_257820530.1">
    <property type="nucleotide sequence ID" value="NZ_JABXYM010000001.1"/>
</dbReference>
<dbReference type="Gene3D" id="2.40.320.10">
    <property type="entry name" value="Hypothetical Protein Pfu-838710-001"/>
    <property type="match status" value="1"/>
</dbReference>